<evidence type="ECO:0000313" key="2">
    <source>
        <dbReference type="EMBL" id="NGO71116.1"/>
    </source>
</evidence>
<feature type="domain" description="Methyltransferase" evidence="1">
    <location>
        <begin position="55"/>
        <end position="142"/>
    </location>
</feature>
<dbReference type="SUPFAM" id="SSF53335">
    <property type="entry name" value="S-adenosyl-L-methionine-dependent methyltransferases"/>
    <property type="match status" value="1"/>
</dbReference>
<dbReference type="GO" id="GO:0008168">
    <property type="term" value="F:methyltransferase activity"/>
    <property type="evidence" value="ECO:0007669"/>
    <property type="project" value="UniProtKB-KW"/>
</dbReference>
<sequence>MSGWAAAPYTAALRDGGQLTLRGHDGWSCPLDVARWSAVADAADLALLRRCDGPVLDIGCGPGRLVEALGTRGHRALGIDINPGAVEATRLRGCHALRRSVFDRVPGAGRWGTALLIDGNIGIGGEPRTLLRRVARLVRPGGLLLAEAAPGEVDERRHVRLDAGSGAPGPAFPWARLGARALRREATAAGWACAETWTHRGRVFLTLTTPTGPG</sequence>
<dbReference type="RefSeq" id="WP_165300758.1">
    <property type="nucleotide sequence ID" value="NZ_JAAKZZ010000265.1"/>
</dbReference>
<dbReference type="InterPro" id="IPR029063">
    <property type="entry name" value="SAM-dependent_MTases_sf"/>
</dbReference>
<gene>
    <name evidence="2" type="ORF">G5C65_22700</name>
</gene>
<reference evidence="2 3" key="1">
    <citation type="submission" date="2020-02" db="EMBL/GenBank/DDBJ databases">
        <title>Whole-genome analyses of novel actinobacteria.</title>
        <authorList>
            <person name="Sahin N."/>
            <person name="Tatar D."/>
        </authorList>
    </citation>
    <scope>NUCLEOTIDE SEQUENCE [LARGE SCALE GENOMIC DNA]</scope>
    <source>
        <strain evidence="2 3">SB3404</strain>
    </source>
</reference>
<dbReference type="EMBL" id="JAAKZZ010000265">
    <property type="protein sequence ID" value="NGO71116.1"/>
    <property type="molecule type" value="Genomic_DNA"/>
</dbReference>
<keyword evidence="3" id="KW-1185">Reference proteome</keyword>
<dbReference type="Proteomes" id="UP000477722">
    <property type="component" value="Unassembled WGS sequence"/>
</dbReference>
<organism evidence="2 3">
    <name type="scientific">Streptomyces boncukensis</name>
    <dbReference type="NCBI Taxonomy" id="2711219"/>
    <lineage>
        <taxon>Bacteria</taxon>
        <taxon>Bacillati</taxon>
        <taxon>Actinomycetota</taxon>
        <taxon>Actinomycetes</taxon>
        <taxon>Kitasatosporales</taxon>
        <taxon>Streptomycetaceae</taxon>
        <taxon>Streptomyces</taxon>
    </lineage>
</organism>
<accession>A0A6G4X0P8</accession>
<dbReference type="InterPro" id="IPR041698">
    <property type="entry name" value="Methyltransf_25"/>
</dbReference>
<keyword evidence="2" id="KW-0489">Methyltransferase</keyword>
<dbReference type="Pfam" id="PF13649">
    <property type="entry name" value="Methyltransf_25"/>
    <property type="match status" value="1"/>
</dbReference>
<evidence type="ECO:0000313" key="3">
    <source>
        <dbReference type="Proteomes" id="UP000477722"/>
    </source>
</evidence>
<proteinExistence type="predicted"/>
<evidence type="ECO:0000259" key="1">
    <source>
        <dbReference type="Pfam" id="PF13649"/>
    </source>
</evidence>
<keyword evidence="2" id="KW-0808">Transferase</keyword>
<protein>
    <submittedName>
        <fullName evidence="2">Class I SAM-dependent methyltransferase</fullName>
    </submittedName>
</protein>
<comment type="caution">
    <text evidence="2">The sequence shown here is derived from an EMBL/GenBank/DDBJ whole genome shotgun (WGS) entry which is preliminary data.</text>
</comment>
<name>A0A6G4X0P8_9ACTN</name>
<dbReference type="AlphaFoldDB" id="A0A6G4X0P8"/>
<dbReference type="Gene3D" id="3.40.50.150">
    <property type="entry name" value="Vaccinia Virus protein VP39"/>
    <property type="match status" value="1"/>
</dbReference>
<dbReference type="CDD" id="cd02440">
    <property type="entry name" value="AdoMet_MTases"/>
    <property type="match status" value="1"/>
</dbReference>
<dbReference type="GO" id="GO:0032259">
    <property type="term" value="P:methylation"/>
    <property type="evidence" value="ECO:0007669"/>
    <property type="project" value="UniProtKB-KW"/>
</dbReference>